<evidence type="ECO:0000256" key="11">
    <source>
        <dbReference type="ARBA" id="ARBA00023136"/>
    </source>
</evidence>
<evidence type="ECO:0000256" key="9">
    <source>
        <dbReference type="ARBA" id="ARBA00023010"/>
    </source>
</evidence>
<comment type="caution">
    <text evidence="15">The sequence shown here is derived from an EMBL/GenBank/DDBJ whole genome shotgun (WGS) entry which is preliminary data.</text>
</comment>
<evidence type="ECO:0008006" key="17">
    <source>
        <dbReference type="Google" id="ProtNLM"/>
    </source>
</evidence>
<dbReference type="EMBL" id="JABCKI010005820">
    <property type="protein sequence ID" value="KAG5637562.1"/>
    <property type="molecule type" value="Genomic_DNA"/>
</dbReference>
<evidence type="ECO:0000256" key="12">
    <source>
        <dbReference type="ARBA" id="ARBA00023242"/>
    </source>
</evidence>
<feature type="compositionally biased region" description="Low complexity" evidence="13">
    <location>
        <begin position="410"/>
        <end position="421"/>
    </location>
</feature>
<evidence type="ECO:0000313" key="15">
    <source>
        <dbReference type="EMBL" id="KAG5637562.1"/>
    </source>
</evidence>
<dbReference type="PANTHER" id="PTHR13269">
    <property type="entry name" value="NUCLEOPORIN NDC1"/>
    <property type="match status" value="1"/>
</dbReference>
<evidence type="ECO:0000256" key="1">
    <source>
        <dbReference type="ARBA" id="ARBA00004232"/>
    </source>
</evidence>
<comment type="subcellular location">
    <subcellularLocation>
        <location evidence="1">Nucleus membrane</location>
        <topology evidence="1">Multi-pass membrane protein</topology>
    </subcellularLocation>
    <subcellularLocation>
        <location evidence="2">Nucleus</location>
        <location evidence="2">Nuclear pore complex</location>
    </subcellularLocation>
</comment>
<dbReference type="GO" id="GO:0030674">
    <property type="term" value="F:protein-macromolecule adaptor activity"/>
    <property type="evidence" value="ECO:0007669"/>
    <property type="project" value="TreeGrafter"/>
</dbReference>
<evidence type="ECO:0000256" key="6">
    <source>
        <dbReference type="ARBA" id="ARBA00022816"/>
    </source>
</evidence>
<feature type="transmembrane region" description="Helical" evidence="14">
    <location>
        <begin position="180"/>
        <end position="205"/>
    </location>
</feature>
<keyword evidence="11 14" id="KW-0472">Membrane</keyword>
<keyword evidence="8 14" id="KW-1133">Transmembrane helix</keyword>
<feature type="transmembrane region" description="Helical" evidence="14">
    <location>
        <begin position="138"/>
        <end position="160"/>
    </location>
</feature>
<dbReference type="GO" id="GO:0070762">
    <property type="term" value="C:nuclear pore transmembrane ring"/>
    <property type="evidence" value="ECO:0007669"/>
    <property type="project" value="TreeGrafter"/>
</dbReference>
<dbReference type="InterPro" id="IPR019049">
    <property type="entry name" value="Nucleoporin_prot_Ndc1/Nup"/>
</dbReference>
<dbReference type="AlphaFoldDB" id="A0A9P7FS54"/>
<dbReference type="GO" id="GO:0051028">
    <property type="term" value="P:mRNA transport"/>
    <property type="evidence" value="ECO:0007669"/>
    <property type="project" value="UniProtKB-KW"/>
</dbReference>
<evidence type="ECO:0000256" key="5">
    <source>
        <dbReference type="ARBA" id="ARBA00022692"/>
    </source>
</evidence>
<evidence type="ECO:0000313" key="16">
    <source>
        <dbReference type="Proteomes" id="UP000717328"/>
    </source>
</evidence>
<evidence type="ECO:0000256" key="3">
    <source>
        <dbReference type="ARBA" id="ARBA00005760"/>
    </source>
</evidence>
<organism evidence="15 16">
    <name type="scientific">Sphagnurus paluster</name>
    <dbReference type="NCBI Taxonomy" id="117069"/>
    <lineage>
        <taxon>Eukaryota</taxon>
        <taxon>Fungi</taxon>
        <taxon>Dikarya</taxon>
        <taxon>Basidiomycota</taxon>
        <taxon>Agaricomycotina</taxon>
        <taxon>Agaricomycetes</taxon>
        <taxon>Agaricomycetidae</taxon>
        <taxon>Agaricales</taxon>
        <taxon>Tricholomatineae</taxon>
        <taxon>Lyophyllaceae</taxon>
        <taxon>Sphagnurus</taxon>
    </lineage>
</organism>
<reference evidence="15" key="2">
    <citation type="submission" date="2021-10" db="EMBL/GenBank/DDBJ databases">
        <title>Phylogenomics reveals ancestral predisposition of the termite-cultivated fungus Termitomyces towards a domesticated lifestyle.</title>
        <authorList>
            <person name="Auxier B."/>
            <person name="Grum-Grzhimaylo A."/>
            <person name="Cardenas M.E."/>
            <person name="Lodge J.D."/>
            <person name="Laessoe T."/>
            <person name="Pedersen O."/>
            <person name="Smith M.E."/>
            <person name="Kuyper T.W."/>
            <person name="Franco-Molano E.A."/>
            <person name="Baroni T.J."/>
            <person name="Aanen D.K."/>
        </authorList>
    </citation>
    <scope>NUCLEOTIDE SEQUENCE</scope>
    <source>
        <strain evidence="15">D49</strain>
    </source>
</reference>
<keyword evidence="4" id="KW-0813">Transport</keyword>
<keyword evidence="6" id="KW-0509">mRNA transport</keyword>
<keyword evidence="10" id="KW-0906">Nuclear pore complex</keyword>
<dbReference type="GO" id="GO:0070631">
    <property type="term" value="P:spindle pole body localization"/>
    <property type="evidence" value="ECO:0007669"/>
    <property type="project" value="TreeGrafter"/>
</dbReference>
<evidence type="ECO:0000256" key="8">
    <source>
        <dbReference type="ARBA" id="ARBA00022989"/>
    </source>
</evidence>
<evidence type="ECO:0000256" key="10">
    <source>
        <dbReference type="ARBA" id="ARBA00023132"/>
    </source>
</evidence>
<proteinExistence type="inferred from homology"/>
<dbReference type="OrthoDB" id="67850at2759"/>
<dbReference type="Pfam" id="PF09531">
    <property type="entry name" value="Ndc1_Nup"/>
    <property type="match status" value="1"/>
</dbReference>
<evidence type="ECO:0000256" key="13">
    <source>
        <dbReference type="SAM" id="MobiDB-lite"/>
    </source>
</evidence>
<keyword evidence="12" id="KW-0539">Nucleus</keyword>
<dbReference type="GO" id="GO:0006999">
    <property type="term" value="P:nuclear pore organization"/>
    <property type="evidence" value="ECO:0007669"/>
    <property type="project" value="TreeGrafter"/>
</dbReference>
<dbReference type="Proteomes" id="UP000717328">
    <property type="component" value="Unassembled WGS sequence"/>
</dbReference>
<keyword evidence="16" id="KW-1185">Reference proteome</keyword>
<evidence type="ECO:0000256" key="4">
    <source>
        <dbReference type="ARBA" id="ARBA00022448"/>
    </source>
</evidence>
<dbReference type="GO" id="GO:0031965">
    <property type="term" value="C:nuclear membrane"/>
    <property type="evidence" value="ECO:0007669"/>
    <property type="project" value="UniProtKB-SubCell"/>
</dbReference>
<feature type="transmembrane region" description="Helical" evidence="14">
    <location>
        <begin position="48"/>
        <end position="68"/>
    </location>
</feature>
<comment type="similarity">
    <text evidence="3">Belongs to the NDC1 family.</text>
</comment>
<evidence type="ECO:0000256" key="7">
    <source>
        <dbReference type="ARBA" id="ARBA00022927"/>
    </source>
</evidence>
<keyword evidence="9" id="KW-0811">Translocation</keyword>
<dbReference type="GO" id="GO:0005816">
    <property type="term" value="C:spindle pole body"/>
    <property type="evidence" value="ECO:0007669"/>
    <property type="project" value="TreeGrafter"/>
</dbReference>
<evidence type="ECO:0000256" key="2">
    <source>
        <dbReference type="ARBA" id="ARBA00004567"/>
    </source>
</evidence>
<feature type="region of interest" description="Disordered" evidence="13">
    <location>
        <begin position="407"/>
        <end position="431"/>
    </location>
</feature>
<name>A0A9P7FS54_9AGAR</name>
<evidence type="ECO:0000256" key="14">
    <source>
        <dbReference type="SAM" id="Phobius"/>
    </source>
</evidence>
<keyword evidence="7" id="KW-0653">Protein transport</keyword>
<feature type="transmembrane region" description="Helical" evidence="14">
    <location>
        <begin position="80"/>
        <end position="106"/>
    </location>
</feature>
<sequence>MSSSLSRSTPVRAITTTLSTRSAPSIPPPTTTYEPVVKSLLRSRFVHIFLYSSLFSWTFTTSWTIWSLGGASDLGLYRTIVVPFLPLTLLNTILVLSTAAIPAAVLRKAYLTPTRTSATSLSALVKASLSKPATHRSLMVYALSALSAIAIHATILYASGMSHGLNIFVKKHPYYLNGRLLFALLSQLSVAAAFSLRNVTLDRFVFRWAAIQSSKTQRKRFNWGDILQAFVIAAVIATLTVPFAAITFGLLRLAFPMLYKLPLLPTLLRPFTAHFLRGSWTLVLPFRHISLLTRAWFLAFSTLATWEFSNALFDTIIYQPITASELTAEPHLTLVSGISSADTGFRYLAYTELATLAADESAAAAVRRSALFNDQKYNPGLWAHLVRESLLFLGTDYQHFLRRGKPAPAPVSKSTPVVPTTPAKPLPATPTPLIRTSIFQSNKASASPVRTVVEGLGSDGVFAQALDAGAEAAHIPALFRSVEAAVLPAPTVREEVQKKAEEKASGLVQRVKGEVLGAIGRALPAGLATFSKGVQSWWTRERMERAAQTCLPNIEMDVVIAEVLSHLICASLTEDKYGVVQRDIPRVLEALLSFLSAVEEYHTELRAKYTPPAIDQEYSAAQIAEFEEKRAEVERAGEVLCIITDGLKGGVARIVRTFGDKLLAFKFPPRTAQKLQPFLEYC</sequence>
<dbReference type="PANTHER" id="PTHR13269:SF6">
    <property type="entry name" value="NUCLEOPORIN NDC1"/>
    <property type="match status" value="1"/>
</dbReference>
<dbReference type="GO" id="GO:0015031">
    <property type="term" value="P:protein transport"/>
    <property type="evidence" value="ECO:0007669"/>
    <property type="project" value="UniProtKB-KW"/>
</dbReference>
<keyword evidence="5 14" id="KW-0812">Transmembrane</keyword>
<protein>
    <recommendedName>
        <fullName evidence="17">Nucleoporin NDC1</fullName>
    </recommendedName>
</protein>
<accession>A0A9P7FS54</accession>
<gene>
    <name evidence="15" type="ORF">H0H81_004139</name>
</gene>
<feature type="transmembrane region" description="Helical" evidence="14">
    <location>
        <begin position="226"/>
        <end position="255"/>
    </location>
</feature>
<reference evidence="15" key="1">
    <citation type="submission" date="2021-02" db="EMBL/GenBank/DDBJ databases">
        <authorList>
            <person name="Nieuwenhuis M."/>
            <person name="Van De Peppel L.J.J."/>
        </authorList>
    </citation>
    <scope>NUCLEOTIDE SEQUENCE</scope>
    <source>
        <strain evidence="15">D49</strain>
    </source>
</reference>